<name>A0A226DXV8_FOLCA</name>
<dbReference type="CDD" id="cd00519">
    <property type="entry name" value="Lipase_3"/>
    <property type="match status" value="1"/>
</dbReference>
<evidence type="ECO:0000313" key="3">
    <source>
        <dbReference type="Proteomes" id="UP000198287"/>
    </source>
</evidence>
<dbReference type="OrthoDB" id="5866690at2759"/>
<proteinExistence type="predicted"/>
<dbReference type="Gene3D" id="3.40.50.1820">
    <property type="entry name" value="alpha/beta hydrolase"/>
    <property type="match status" value="1"/>
</dbReference>
<dbReference type="InterPro" id="IPR051218">
    <property type="entry name" value="Sec_MonoDiacylglyc_Lipase"/>
</dbReference>
<dbReference type="AlphaFoldDB" id="A0A226DXV8"/>
<keyword evidence="3" id="KW-1185">Reference proteome</keyword>
<dbReference type="InterPro" id="IPR029058">
    <property type="entry name" value="AB_hydrolase_fold"/>
</dbReference>
<dbReference type="EMBL" id="LNIX01000010">
    <property type="protein sequence ID" value="OXA49511.1"/>
    <property type="molecule type" value="Genomic_DNA"/>
</dbReference>
<sequence>MPAFSVQYLWRMNFYFFSHPKNTAYSDKNEETSTKGNYLGRFAEMKAQLTGDVSTALGEITNLWDSPVFDYSRPVKTTRTVPLNIQELEYYNYFSASIYCPTSLANLTCPYCDHFNQTVTEFKIFYNENYGTKAMITLHPGLDEIVVTFRGTVSMVNWILDYQMYGTPLGREGVEVHTGLYLSLMSLYNPVVQEVGTLLGRNPGFRVVVTGHSLGAAMASIFVYLMTSLDQFPGTNYVLVTFGQPRTGNVEYADYMNALPIPMIRVVGASEGVPHIPPHKAFEIFYIPTKIVYVHHGQEVWLNENEVYYCSKDVYEDPYCSNSIGRNFNKLDHLFYFDADYSICLFIEGWLNVDFFTVPGFTPTNFIPPVPTWAAVRPSGPYGLETVIQLNPPLSRHWLSENPLRNPHIKL</sequence>
<feature type="domain" description="Fungal lipase-type" evidence="1">
    <location>
        <begin position="146"/>
        <end position="279"/>
    </location>
</feature>
<dbReference type="GO" id="GO:0006629">
    <property type="term" value="P:lipid metabolic process"/>
    <property type="evidence" value="ECO:0007669"/>
    <property type="project" value="InterPro"/>
</dbReference>
<dbReference type="OMA" id="ISSIDYH"/>
<dbReference type="InterPro" id="IPR002921">
    <property type="entry name" value="Fungal_lipase-type"/>
</dbReference>
<dbReference type="Proteomes" id="UP000198287">
    <property type="component" value="Unassembled WGS sequence"/>
</dbReference>
<dbReference type="PANTHER" id="PTHR45856">
    <property type="entry name" value="ALPHA/BETA-HYDROLASES SUPERFAMILY PROTEIN"/>
    <property type="match status" value="1"/>
</dbReference>
<dbReference type="PANTHER" id="PTHR45856:SF11">
    <property type="entry name" value="FUNGAL LIPASE-LIKE DOMAIN-CONTAINING PROTEIN"/>
    <property type="match status" value="1"/>
</dbReference>
<comment type="caution">
    <text evidence="2">The sequence shown here is derived from an EMBL/GenBank/DDBJ whole genome shotgun (WGS) entry which is preliminary data.</text>
</comment>
<reference evidence="2 3" key="1">
    <citation type="submission" date="2015-12" db="EMBL/GenBank/DDBJ databases">
        <title>The genome of Folsomia candida.</title>
        <authorList>
            <person name="Faddeeva A."/>
            <person name="Derks M.F."/>
            <person name="Anvar Y."/>
            <person name="Smit S."/>
            <person name="Van Straalen N."/>
            <person name="Roelofs D."/>
        </authorList>
    </citation>
    <scope>NUCLEOTIDE SEQUENCE [LARGE SCALE GENOMIC DNA]</scope>
    <source>
        <strain evidence="2 3">VU population</strain>
        <tissue evidence="2">Whole body</tissue>
    </source>
</reference>
<evidence type="ECO:0000313" key="2">
    <source>
        <dbReference type="EMBL" id="OXA49511.1"/>
    </source>
</evidence>
<organism evidence="2 3">
    <name type="scientific">Folsomia candida</name>
    <name type="common">Springtail</name>
    <dbReference type="NCBI Taxonomy" id="158441"/>
    <lineage>
        <taxon>Eukaryota</taxon>
        <taxon>Metazoa</taxon>
        <taxon>Ecdysozoa</taxon>
        <taxon>Arthropoda</taxon>
        <taxon>Hexapoda</taxon>
        <taxon>Collembola</taxon>
        <taxon>Entomobryomorpha</taxon>
        <taxon>Isotomoidea</taxon>
        <taxon>Isotomidae</taxon>
        <taxon>Proisotominae</taxon>
        <taxon>Folsomia</taxon>
    </lineage>
</organism>
<accession>A0A226DXV8</accession>
<gene>
    <name evidence="2" type="ORF">Fcan01_16033</name>
</gene>
<dbReference type="SUPFAM" id="SSF53474">
    <property type="entry name" value="alpha/beta-Hydrolases"/>
    <property type="match status" value="1"/>
</dbReference>
<dbReference type="Pfam" id="PF01764">
    <property type="entry name" value="Lipase_3"/>
    <property type="match status" value="1"/>
</dbReference>
<evidence type="ECO:0000259" key="1">
    <source>
        <dbReference type="Pfam" id="PF01764"/>
    </source>
</evidence>
<protein>
    <submittedName>
        <fullName evidence="2">Lipase</fullName>
    </submittedName>
</protein>